<dbReference type="AlphaFoldDB" id="A0A2T0R3R5"/>
<dbReference type="OrthoDB" id="286404at2"/>
<evidence type="ECO:0000259" key="3">
    <source>
        <dbReference type="SMART" id="SM00822"/>
    </source>
</evidence>
<dbReference type="RefSeq" id="WP_106211203.1">
    <property type="nucleotide sequence ID" value="NZ_PVZF01000006.1"/>
</dbReference>
<evidence type="ECO:0000313" key="4">
    <source>
        <dbReference type="EMBL" id="PRY14684.1"/>
    </source>
</evidence>
<evidence type="ECO:0000256" key="1">
    <source>
        <dbReference type="ARBA" id="ARBA00006484"/>
    </source>
</evidence>
<dbReference type="PROSITE" id="PS00061">
    <property type="entry name" value="ADH_SHORT"/>
    <property type="match status" value="1"/>
</dbReference>
<sequence>MTTAPQESRPPAPDPARLFDVTGRVALVTGSTRGIGHALASGLVRAGATVVVNGRDPQVAEQVAAGLAALGPGRTVARAFDVTDPAAVEQAVAGLEADGYPVEILVNNTGMQQRAPFTEFSDADWARMLDVNLSSAFYVARSVARRMRDRGHGKIVNVLSVQSEVVRPGIAPYSATKGGLKMLTKGMCADLAGSGIQVNALGPGYFATELTAALVADAEFSRWVEGRTPAGRWGQVEDLVGALLFFASDASAFVNGQVLHVDGGMLSVL</sequence>
<dbReference type="InterPro" id="IPR036291">
    <property type="entry name" value="NAD(P)-bd_dom_sf"/>
</dbReference>
<comment type="similarity">
    <text evidence="1">Belongs to the short-chain dehydrogenases/reductases (SDR) family.</text>
</comment>
<dbReference type="PANTHER" id="PTHR43669">
    <property type="entry name" value="5-KETO-D-GLUCONATE 5-REDUCTASE"/>
    <property type="match status" value="1"/>
</dbReference>
<reference evidence="4 5" key="1">
    <citation type="submission" date="2018-03" db="EMBL/GenBank/DDBJ databases">
        <title>Genomic Encyclopedia of Archaeal and Bacterial Type Strains, Phase II (KMG-II): from individual species to whole genera.</title>
        <authorList>
            <person name="Goeker M."/>
        </authorList>
    </citation>
    <scope>NUCLEOTIDE SEQUENCE [LARGE SCALE GENOMIC DNA]</scope>
    <source>
        <strain evidence="4 5">DSM 19711</strain>
    </source>
</reference>
<gene>
    <name evidence="4" type="ORF">CLV37_106243</name>
</gene>
<keyword evidence="5" id="KW-1185">Reference proteome</keyword>
<keyword evidence="2" id="KW-0560">Oxidoreductase</keyword>
<dbReference type="PRINTS" id="PR00080">
    <property type="entry name" value="SDRFAMILY"/>
</dbReference>
<proteinExistence type="inferred from homology"/>
<evidence type="ECO:0000256" key="2">
    <source>
        <dbReference type="ARBA" id="ARBA00023002"/>
    </source>
</evidence>
<dbReference type="FunFam" id="3.40.50.720:FF:000084">
    <property type="entry name" value="Short-chain dehydrogenase reductase"/>
    <property type="match status" value="1"/>
</dbReference>
<evidence type="ECO:0000313" key="5">
    <source>
        <dbReference type="Proteomes" id="UP000238083"/>
    </source>
</evidence>
<dbReference type="SMART" id="SM00822">
    <property type="entry name" value="PKS_KR"/>
    <property type="match status" value="1"/>
</dbReference>
<dbReference type="SUPFAM" id="SSF51735">
    <property type="entry name" value="NAD(P)-binding Rossmann-fold domains"/>
    <property type="match status" value="1"/>
</dbReference>
<name>A0A2T0R3R5_9ACTN</name>
<dbReference type="PRINTS" id="PR00081">
    <property type="entry name" value="GDHRDH"/>
</dbReference>
<feature type="domain" description="Ketoreductase" evidence="3">
    <location>
        <begin position="24"/>
        <end position="169"/>
    </location>
</feature>
<comment type="caution">
    <text evidence="4">The sequence shown here is derived from an EMBL/GenBank/DDBJ whole genome shotgun (WGS) entry which is preliminary data.</text>
</comment>
<dbReference type="EMBL" id="PVZF01000006">
    <property type="protein sequence ID" value="PRY14684.1"/>
    <property type="molecule type" value="Genomic_DNA"/>
</dbReference>
<dbReference type="Pfam" id="PF13561">
    <property type="entry name" value="adh_short_C2"/>
    <property type="match status" value="1"/>
</dbReference>
<protein>
    <submittedName>
        <fullName evidence="4">Gluconate 5-dehydrogenase</fullName>
    </submittedName>
</protein>
<dbReference type="PANTHER" id="PTHR43669:SF14">
    <property type="entry name" value="OXIDOREDUCTASE"/>
    <property type="match status" value="1"/>
</dbReference>
<dbReference type="InterPro" id="IPR020904">
    <property type="entry name" value="Sc_DH/Rdtase_CS"/>
</dbReference>
<dbReference type="GO" id="GO:0016491">
    <property type="term" value="F:oxidoreductase activity"/>
    <property type="evidence" value="ECO:0007669"/>
    <property type="project" value="UniProtKB-KW"/>
</dbReference>
<dbReference type="Gene3D" id="3.40.50.720">
    <property type="entry name" value="NAD(P)-binding Rossmann-like Domain"/>
    <property type="match status" value="1"/>
</dbReference>
<organism evidence="4 5">
    <name type="scientific">Kineococcus rhizosphaerae</name>
    <dbReference type="NCBI Taxonomy" id="559628"/>
    <lineage>
        <taxon>Bacteria</taxon>
        <taxon>Bacillati</taxon>
        <taxon>Actinomycetota</taxon>
        <taxon>Actinomycetes</taxon>
        <taxon>Kineosporiales</taxon>
        <taxon>Kineosporiaceae</taxon>
        <taxon>Kineococcus</taxon>
    </lineage>
</organism>
<dbReference type="InterPro" id="IPR002347">
    <property type="entry name" value="SDR_fam"/>
</dbReference>
<accession>A0A2T0R3R5</accession>
<dbReference type="Proteomes" id="UP000238083">
    <property type="component" value="Unassembled WGS sequence"/>
</dbReference>
<dbReference type="InterPro" id="IPR057326">
    <property type="entry name" value="KR_dom"/>
</dbReference>